<dbReference type="Proteomes" id="UP001556098">
    <property type="component" value="Unassembled WGS sequence"/>
</dbReference>
<dbReference type="SUPFAM" id="SSF51735">
    <property type="entry name" value="NAD(P)-binding Rossmann-fold domains"/>
    <property type="match status" value="1"/>
</dbReference>
<dbReference type="EMBL" id="JBFNXX010000005">
    <property type="protein sequence ID" value="MEW9919791.1"/>
    <property type="molecule type" value="Genomic_DNA"/>
</dbReference>
<dbReference type="RefSeq" id="WP_367877489.1">
    <property type="nucleotide sequence ID" value="NZ_JBFNXX010000005.1"/>
</dbReference>
<dbReference type="Gene3D" id="3.40.50.720">
    <property type="entry name" value="NAD(P)-binding Rossmann-like Domain"/>
    <property type="match status" value="1"/>
</dbReference>
<accession>A0ABV3RLD3</accession>
<evidence type="ECO:0008006" key="3">
    <source>
        <dbReference type="Google" id="ProtNLM"/>
    </source>
</evidence>
<name>A0ABV3RLD3_9RHOB</name>
<protein>
    <recommendedName>
        <fullName evidence="3">Aspartate dehydrogenase</fullName>
    </recommendedName>
</protein>
<organism evidence="1 2">
    <name type="scientific">Sulfitobacter sediminis</name>
    <dbReference type="NCBI Taxonomy" id="3234186"/>
    <lineage>
        <taxon>Bacteria</taxon>
        <taxon>Pseudomonadati</taxon>
        <taxon>Pseudomonadota</taxon>
        <taxon>Alphaproteobacteria</taxon>
        <taxon>Rhodobacterales</taxon>
        <taxon>Roseobacteraceae</taxon>
        <taxon>Sulfitobacter</taxon>
    </lineage>
</organism>
<keyword evidence="2" id="KW-1185">Reference proteome</keyword>
<proteinExistence type="predicted"/>
<dbReference type="InterPro" id="IPR036291">
    <property type="entry name" value="NAD(P)-bd_dom_sf"/>
</dbReference>
<gene>
    <name evidence="1" type="ORF">AB2B41_09260</name>
</gene>
<dbReference type="Gene3D" id="3.30.360.10">
    <property type="entry name" value="Dihydrodipicolinate Reductase, domain 2"/>
    <property type="match status" value="1"/>
</dbReference>
<evidence type="ECO:0000313" key="2">
    <source>
        <dbReference type="Proteomes" id="UP001556098"/>
    </source>
</evidence>
<reference evidence="1 2" key="1">
    <citation type="submission" date="2024-07" db="EMBL/GenBank/DDBJ databases">
        <title>Marimonas sp.nov., isolated from tidal-flat sediment.</title>
        <authorList>
            <person name="Jayan J.N."/>
            <person name="Lee S.S."/>
        </authorList>
    </citation>
    <scope>NUCLEOTIDE SEQUENCE [LARGE SCALE GENOMIC DNA]</scope>
    <source>
        <strain evidence="1 2">MJW-29</strain>
    </source>
</reference>
<evidence type="ECO:0000313" key="1">
    <source>
        <dbReference type="EMBL" id="MEW9919791.1"/>
    </source>
</evidence>
<comment type="caution">
    <text evidence="1">The sequence shown here is derived from an EMBL/GenBank/DDBJ whole genome shotgun (WGS) entry which is preliminary data.</text>
</comment>
<sequence length="217" mass="23277">MKTVSVIGYGEIGSALVQRISDLDGWRLGRVLTRHPVPGLPGHTTEAEAFLGHRADLIIDSAGPDALRDFGPGALSLAPFWSVGAVAMADAAFHARIATVSAQSGHPLRLFACGMANMPLQARKLEITMRGPEIEEPWTGTLSRAVVRWPDRLNTAVAMALNGPGLEATVLTMESGGVDTPHEIDVRAEGDGIRWHSTGPSASRRAPMRRIRSRRCC</sequence>